<dbReference type="PROSITE" id="PS50853">
    <property type="entry name" value="FN3"/>
    <property type="match status" value="1"/>
</dbReference>
<dbReference type="RefSeq" id="XP_019632370.1">
    <property type="nucleotide sequence ID" value="XM_019776811.1"/>
</dbReference>
<dbReference type="CDD" id="cd00063">
    <property type="entry name" value="FN3"/>
    <property type="match status" value="1"/>
</dbReference>
<dbReference type="GeneID" id="109476004"/>
<protein>
    <submittedName>
        <fullName evidence="8">Tyrosine-protein kinase receptor Tie-1-like</fullName>
    </submittedName>
</protein>
<dbReference type="Gene3D" id="2.60.40.10">
    <property type="entry name" value="Immunoglobulins"/>
    <property type="match status" value="2"/>
</dbReference>
<feature type="domain" description="Fibronectin type-III" evidence="6">
    <location>
        <begin position="111"/>
        <end position="205"/>
    </location>
</feature>
<evidence type="ECO:0000259" key="6">
    <source>
        <dbReference type="PROSITE" id="PS50853"/>
    </source>
</evidence>
<keyword evidence="7" id="KW-1185">Reference proteome</keyword>
<dbReference type="InterPro" id="IPR036179">
    <property type="entry name" value="Ig-like_dom_sf"/>
</dbReference>
<evidence type="ECO:0000256" key="1">
    <source>
        <dbReference type="ARBA" id="ARBA00022737"/>
    </source>
</evidence>
<dbReference type="OrthoDB" id="10253954at2759"/>
<evidence type="ECO:0000259" key="5">
    <source>
        <dbReference type="PROSITE" id="PS50835"/>
    </source>
</evidence>
<dbReference type="InterPro" id="IPR013783">
    <property type="entry name" value="Ig-like_fold"/>
</dbReference>
<dbReference type="InterPro" id="IPR003961">
    <property type="entry name" value="FN3_dom"/>
</dbReference>
<dbReference type="SMART" id="SM00409">
    <property type="entry name" value="IG"/>
    <property type="match status" value="1"/>
</dbReference>
<dbReference type="PANTHER" id="PTHR24051">
    <property type="entry name" value="SUSHI DOMAIN-CONTAINING PROTEIN 1"/>
    <property type="match status" value="1"/>
</dbReference>
<gene>
    <name evidence="8" type="primary">LOC109476004</name>
</gene>
<evidence type="ECO:0000313" key="8">
    <source>
        <dbReference type="RefSeq" id="XP_019632370.1"/>
    </source>
</evidence>
<dbReference type="InterPro" id="IPR007110">
    <property type="entry name" value="Ig-like_dom"/>
</dbReference>
<dbReference type="PROSITE" id="PS50835">
    <property type="entry name" value="IG_LIKE"/>
    <property type="match status" value="1"/>
</dbReference>
<organism evidence="7 8">
    <name type="scientific">Branchiostoma belcheri</name>
    <name type="common">Amphioxus</name>
    <dbReference type="NCBI Taxonomy" id="7741"/>
    <lineage>
        <taxon>Eukaryota</taxon>
        <taxon>Metazoa</taxon>
        <taxon>Chordata</taxon>
        <taxon>Cephalochordata</taxon>
        <taxon>Leptocardii</taxon>
        <taxon>Amphioxiformes</taxon>
        <taxon>Branchiostomatidae</taxon>
        <taxon>Branchiostoma</taxon>
    </lineage>
</organism>
<sequence>MSPSVTGFSTIPSSTNAGSIELNAGTDVTFVCETAGDPLPQTSDVALTFSGRNPGLPTQMPTAGGNTIHSRLLRNVSVTDAGQYGCMVSTVAGQDNRMVTVDVKVPPTTTVPPPVRATSTTELAVDIQLSKLAWTGNGEIIAKDIQYKLSNGSSWETLSNNEEGEVRIRNLSPNTTYNVRLVLSRPGEGGRGRPGPIATVSTPETVAGDESNGLPAMSVRIFQMWKGFLIHRSFQTKPA</sequence>
<accession>A0A6P4YSF2</accession>
<name>A0A6P4YSF2_BRABE</name>
<dbReference type="InterPro" id="IPR036116">
    <property type="entry name" value="FN3_sf"/>
</dbReference>
<dbReference type="KEGG" id="bbel:109476004"/>
<dbReference type="InterPro" id="IPR013151">
    <property type="entry name" value="Immunoglobulin_dom"/>
</dbReference>
<evidence type="ECO:0000313" key="7">
    <source>
        <dbReference type="Proteomes" id="UP000515135"/>
    </source>
</evidence>
<evidence type="ECO:0000256" key="4">
    <source>
        <dbReference type="SAM" id="MobiDB-lite"/>
    </source>
</evidence>
<dbReference type="Pfam" id="PF00047">
    <property type="entry name" value="ig"/>
    <property type="match status" value="1"/>
</dbReference>
<keyword evidence="3" id="KW-0393">Immunoglobulin domain</keyword>
<dbReference type="SUPFAM" id="SSF48726">
    <property type="entry name" value="Immunoglobulin"/>
    <property type="match status" value="1"/>
</dbReference>
<dbReference type="PANTHER" id="PTHR24051:SF13">
    <property type="entry name" value="TYROSINE-PROTEIN KINASE RECEPTOR TIE-2-LIKE"/>
    <property type="match status" value="1"/>
</dbReference>
<dbReference type="InterPro" id="IPR003599">
    <property type="entry name" value="Ig_sub"/>
</dbReference>
<dbReference type="AlphaFoldDB" id="A0A6P4YSF2"/>
<feature type="region of interest" description="Disordered" evidence="4">
    <location>
        <begin position="185"/>
        <end position="211"/>
    </location>
</feature>
<keyword evidence="2" id="KW-1015">Disulfide bond</keyword>
<dbReference type="Pfam" id="PF00041">
    <property type="entry name" value="fn3"/>
    <property type="match status" value="1"/>
</dbReference>
<proteinExistence type="predicted"/>
<dbReference type="SUPFAM" id="SSF49265">
    <property type="entry name" value="Fibronectin type III"/>
    <property type="match status" value="1"/>
</dbReference>
<evidence type="ECO:0000256" key="2">
    <source>
        <dbReference type="ARBA" id="ARBA00023157"/>
    </source>
</evidence>
<feature type="domain" description="Ig-like" evidence="5">
    <location>
        <begin position="3"/>
        <end position="100"/>
    </location>
</feature>
<dbReference type="Proteomes" id="UP000515135">
    <property type="component" value="Unplaced"/>
</dbReference>
<evidence type="ECO:0000256" key="3">
    <source>
        <dbReference type="ARBA" id="ARBA00023319"/>
    </source>
</evidence>
<reference evidence="8" key="1">
    <citation type="submission" date="2025-08" db="UniProtKB">
        <authorList>
            <consortium name="RefSeq"/>
        </authorList>
    </citation>
    <scope>IDENTIFICATION</scope>
    <source>
        <tissue evidence="8">Gonad</tissue>
    </source>
</reference>
<dbReference type="InterPro" id="IPR051622">
    <property type="entry name" value="R-tyr_protein_phosphatases"/>
</dbReference>
<keyword evidence="1" id="KW-0677">Repeat</keyword>